<dbReference type="Pfam" id="PF00515">
    <property type="entry name" value="TPR_1"/>
    <property type="match status" value="1"/>
</dbReference>
<proteinExistence type="predicted"/>
<dbReference type="Pfam" id="PF13181">
    <property type="entry name" value="TPR_8"/>
    <property type="match status" value="2"/>
</dbReference>
<gene>
    <name evidence="4" type="ORF">SAMN02744040_01342</name>
</gene>
<feature type="repeat" description="TPR" evidence="3">
    <location>
        <begin position="329"/>
        <end position="362"/>
    </location>
</feature>
<sequence>MKFRIENYIFKKTENIAFLTIKEDADIPLRGYKIPKGGIDFPILNEELVKSIKERDAENNLTLASFARGMIYIIGIDSNFKYNDEYKKFLYEFDSKIEDYIGYMGVKKANEKEFTDALIYFKSLITLNPNNVNGLYNYALVCQDIAKIHEKNQEEKKMNDFLLEALDKLETIIDIYPEFALAYYQLGYHYYNQKQYIKAKLTWEEAIKFGLDEDREIELKNELKKIEYKVDYEYGYNLVLQGQAERGLEKLLPLMDEYSDWWNLLFFIGLAYRQLNNVDEAIKYFEKILILNPNQVDTIVEIGLCYAMIGDLKSSIEQFEKALNLKEDSEIMCNLGMAYLQLGDIDNAKKYIQKAYDLNSDDEVTIACMNELKKYEK</sequence>
<dbReference type="PROSITE" id="PS50005">
    <property type="entry name" value="TPR"/>
    <property type="match status" value="2"/>
</dbReference>
<dbReference type="Gene3D" id="1.25.40.10">
    <property type="entry name" value="Tetratricopeptide repeat domain"/>
    <property type="match status" value="2"/>
</dbReference>
<dbReference type="SMART" id="SM00028">
    <property type="entry name" value="TPR"/>
    <property type="match status" value="5"/>
</dbReference>
<dbReference type="InterPro" id="IPR050498">
    <property type="entry name" value="Ycf3"/>
</dbReference>
<protein>
    <submittedName>
        <fullName evidence="4">Tetratricopeptide repeat-containing protein</fullName>
    </submittedName>
</protein>
<dbReference type="InterPro" id="IPR019734">
    <property type="entry name" value="TPR_rpt"/>
</dbReference>
<dbReference type="PANTHER" id="PTHR44858">
    <property type="entry name" value="TETRATRICOPEPTIDE REPEAT PROTEIN 6"/>
    <property type="match status" value="1"/>
</dbReference>
<dbReference type="Proteomes" id="UP000242520">
    <property type="component" value="Unassembled WGS sequence"/>
</dbReference>
<dbReference type="STRING" id="1123350.SAMN02744040_01342"/>
<keyword evidence="1" id="KW-0677">Repeat</keyword>
<evidence type="ECO:0000256" key="1">
    <source>
        <dbReference type="ARBA" id="ARBA00022737"/>
    </source>
</evidence>
<dbReference type="PROSITE" id="PS50293">
    <property type="entry name" value="TPR_REGION"/>
    <property type="match status" value="2"/>
</dbReference>
<reference evidence="5" key="1">
    <citation type="submission" date="2016-11" db="EMBL/GenBank/DDBJ databases">
        <authorList>
            <person name="Varghese N."/>
            <person name="Submissions S."/>
        </authorList>
    </citation>
    <scope>NUCLEOTIDE SEQUENCE [LARGE SCALE GENOMIC DNA]</scope>
    <source>
        <strain evidence="5">DSM 15285</strain>
    </source>
</reference>
<dbReference type="EMBL" id="FQXH01000012">
    <property type="protein sequence ID" value="SHH24597.1"/>
    <property type="molecule type" value="Genomic_DNA"/>
</dbReference>
<name>A0A1M5RE38_9FIRM</name>
<organism evidence="4 5">
    <name type="scientific">Tepidibacter thalassicus DSM 15285</name>
    <dbReference type="NCBI Taxonomy" id="1123350"/>
    <lineage>
        <taxon>Bacteria</taxon>
        <taxon>Bacillati</taxon>
        <taxon>Bacillota</taxon>
        <taxon>Clostridia</taxon>
        <taxon>Peptostreptococcales</taxon>
        <taxon>Peptostreptococcaceae</taxon>
        <taxon>Tepidibacter</taxon>
    </lineage>
</organism>
<evidence type="ECO:0000313" key="4">
    <source>
        <dbReference type="EMBL" id="SHH24597.1"/>
    </source>
</evidence>
<dbReference type="PANTHER" id="PTHR44858:SF1">
    <property type="entry name" value="UDP-N-ACETYLGLUCOSAMINE--PEPTIDE N-ACETYLGLUCOSAMINYLTRANSFERASE SPINDLY-RELATED"/>
    <property type="match status" value="1"/>
</dbReference>
<evidence type="ECO:0000256" key="2">
    <source>
        <dbReference type="ARBA" id="ARBA00022803"/>
    </source>
</evidence>
<evidence type="ECO:0000256" key="3">
    <source>
        <dbReference type="PROSITE-ProRule" id="PRU00339"/>
    </source>
</evidence>
<dbReference type="InterPro" id="IPR011990">
    <property type="entry name" value="TPR-like_helical_dom_sf"/>
</dbReference>
<feature type="repeat" description="TPR" evidence="3">
    <location>
        <begin position="262"/>
        <end position="295"/>
    </location>
</feature>
<evidence type="ECO:0000313" key="5">
    <source>
        <dbReference type="Proteomes" id="UP000242520"/>
    </source>
</evidence>
<keyword evidence="2 3" id="KW-0802">TPR repeat</keyword>
<dbReference type="SUPFAM" id="SSF48452">
    <property type="entry name" value="TPR-like"/>
    <property type="match status" value="1"/>
</dbReference>
<dbReference type="AlphaFoldDB" id="A0A1M5RE38"/>
<keyword evidence="5" id="KW-1185">Reference proteome</keyword>
<accession>A0A1M5RE38</accession>
<dbReference type="RefSeq" id="WP_072724901.1">
    <property type="nucleotide sequence ID" value="NZ_FQXH01000012.1"/>
</dbReference>
<dbReference type="OrthoDB" id="358807at2"/>